<feature type="domain" description="Abortive infection phage resistance protein N-terminal" evidence="2">
    <location>
        <begin position="29"/>
        <end position="176"/>
    </location>
</feature>
<name>A0AAJ5N612_9BURK</name>
<dbReference type="Pfam" id="PF10592">
    <property type="entry name" value="AIPR"/>
    <property type="match status" value="1"/>
</dbReference>
<dbReference type="EMBL" id="LR025742">
    <property type="protein sequence ID" value="VBB12302.1"/>
    <property type="molecule type" value="Genomic_DNA"/>
</dbReference>
<dbReference type="GeneID" id="71054934"/>
<organism evidence="3 4">
    <name type="scientific">Burkholderia stabilis</name>
    <dbReference type="NCBI Taxonomy" id="95485"/>
    <lineage>
        <taxon>Bacteria</taxon>
        <taxon>Pseudomonadati</taxon>
        <taxon>Pseudomonadota</taxon>
        <taxon>Betaproteobacteria</taxon>
        <taxon>Burkholderiales</taxon>
        <taxon>Burkholderiaceae</taxon>
        <taxon>Burkholderia</taxon>
        <taxon>Burkholderia cepacia complex</taxon>
    </lineage>
</organism>
<dbReference type="AlphaFoldDB" id="A0AAJ5N612"/>
<dbReference type="InterPro" id="IPR018891">
    <property type="entry name" value="AIPR_C"/>
</dbReference>
<evidence type="ECO:0000259" key="1">
    <source>
        <dbReference type="Pfam" id="PF10592"/>
    </source>
</evidence>
<dbReference type="Pfam" id="PF22879">
    <property type="entry name" value="AIPR_N"/>
    <property type="match status" value="1"/>
</dbReference>
<sequence>MDLDAFREELAQDVLVRADTSENFTDDAFAEVVAEYLAEAGSIEDFMPCKYIHRGVRVDGYSLNWEDGLLELYVVDCRPGNKVERMTKAEMTQGFKRAETFFEKACTASFVEQMEAAHPAYGLARTILEQGDQIQRVRFYLLTNAQLTGSVKELPSRQESSREWSYRIWDLERLARTIGTGKPEEIVVDFEECFGQALVCLPADDGNGEVRCFLAVIPADWLARIYDDYGSRLLEQNVRTFLQARGKVNKGIRKTILDEPTRFFPYNNGISATAEEVSEERHGGVTYLQKVKNLQIVNGGQTTASIFNAFKKDKGAPIEQVSVQMKLSVVPPDIASELVPKISRFANSQNRISDSDFFSNHPFHVVIENLSRRLSAPAKDGSQILTHWFYERAKGQYVNAVSYLSEAKKREFLTRNPKSQVIDKTDLAKCVQTFRCLPHDVSLGGQKNFAKFAEYIGAAWEHSQHDFNELWFKRAVAEAIIFRRAESLVLRASWYAQGYRAQTVTYGIAMLVRKVQEMKQELDLQRIWREQGLNEAFEDQLLESCRLAQQEIIGGAARNNVINVTEWCKRKACWDAAQEVRFSLSSAFVQQLKERGGELADTKDARLEQKGLSEAEAYISVVNAGSGYWKNVRRWAGESVDLKPSDLTILDIACAMPRKIPTEKQALRLVEIRSIFDGAN</sequence>
<feature type="domain" description="Abortive phage infection protein C-terminal" evidence="1">
    <location>
        <begin position="234"/>
        <end position="551"/>
    </location>
</feature>
<dbReference type="InterPro" id="IPR055101">
    <property type="entry name" value="AIPR_N"/>
</dbReference>
<gene>
    <name evidence="3" type="ORF">BSTAB16_2466</name>
</gene>
<dbReference type="RefSeq" id="WP_122168016.1">
    <property type="nucleotide sequence ID" value="NZ_LR025742.1"/>
</dbReference>
<keyword evidence="4" id="KW-1185">Reference proteome</keyword>
<accession>A0AAJ5N612</accession>
<evidence type="ECO:0000259" key="2">
    <source>
        <dbReference type="Pfam" id="PF22879"/>
    </source>
</evidence>
<dbReference type="Proteomes" id="UP000268684">
    <property type="component" value="Chromosome I"/>
</dbReference>
<evidence type="ECO:0000313" key="4">
    <source>
        <dbReference type="Proteomes" id="UP000268684"/>
    </source>
</evidence>
<proteinExistence type="predicted"/>
<reference evidence="3 4" key="1">
    <citation type="submission" date="2017-11" db="EMBL/GenBank/DDBJ databases">
        <authorList>
            <person name="Seth-Smith MB H."/>
        </authorList>
    </citation>
    <scope>NUCLEOTIDE SEQUENCE [LARGE SCALE GENOMIC DNA]</scope>
    <source>
        <strain evidence="3">E</strain>
    </source>
</reference>
<evidence type="ECO:0000313" key="3">
    <source>
        <dbReference type="EMBL" id="VBB12302.1"/>
    </source>
</evidence>
<protein>
    <submittedName>
        <fullName evidence="3">AIPR protein</fullName>
    </submittedName>
</protein>